<dbReference type="Proteomes" id="UP001174909">
    <property type="component" value="Unassembled WGS sequence"/>
</dbReference>
<comment type="caution">
    <text evidence="1">The sequence shown here is derived from an EMBL/GenBank/DDBJ whole genome shotgun (WGS) entry which is preliminary data.</text>
</comment>
<protein>
    <submittedName>
        <fullName evidence="1">Uncharacterized protein</fullName>
    </submittedName>
</protein>
<proteinExistence type="predicted"/>
<evidence type="ECO:0000313" key="2">
    <source>
        <dbReference type="Proteomes" id="UP001174909"/>
    </source>
</evidence>
<dbReference type="EMBL" id="CASHTH010003730">
    <property type="protein sequence ID" value="CAI8048500.1"/>
    <property type="molecule type" value="Genomic_DNA"/>
</dbReference>
<dbReference type="AlphaFoldDB" id="A0AA35THP4"/>
<reference evidence="1" key="1">
    <citation type="submission" date="2023-03" db="EMBL/GenBank/DDBJ databases">
        <authorList>
            <person name="Steffen K."/>
            <person name="Cardenas P."/>
        </authorList>
    </citation>
    <scope>NUCLEOTIDE SEQUENCE</scope>
</reference>
<organism evidence="1 2">
    <name type="scientific">Geodia barretti</name>
    <name type="common">Barrett's horny sponge</name>
    <dbReference type="NCBI Taxonomy" id="519541"/>
    <lineage>
        <taxon>Eukaryota</taxon>
        <taxon>Metazoa</taxon>
        <taxon>Porifera</taxon>
        <taxon>Demospongiae</taxon>
        <taxon>Heteroscleromorpha</taxon>
        <taxon>Tetractinellida</taxon>
        <taxon>Astrophorina</taxon>
        <taxon>Geodiidae</taxon>
        <taxon>Geodia</taxon>
    </lineage>
</organism>
<accession>A0AA35THP4</accession>
<name>A0AA35THP4_GEOBA</name>
<sequence length="138" mass="15560">MKQCVKVYLNPSGTSCVSREAEQSCQKQCTPRSYQLDSYSNRTGPFLVKTIKRCHANSHHCQNCQRKYNRLYVFPNSQYQQKIDVGKCSGVCSEEGSASDMTTPTPLTCQPTRTRSLSIEGPNENMYPTDLANWSCDS</sequence>
<gene>
    <name evidence="1" type="ORF">GBAR_LOCUS26747</name>
</gene>
<evidence type="ECO:0000313" key="1">
    <source>
        <dbReference type="EMBL" id="CAI8048500.1"/>
    </source>
</evidence>
<keyword evidence="2" id="KW-1185">Reference proteome</keyword>